<evidence type="ECO:0000313" key="4">
    <source>
        <dbReference type="Proteomes" id="UP000606193"/>
    </source>
</evidence>
<dbReference type="Pfam" id="PF07136">
    <property type="entry name" value="DUF1385"/>
    <property type="match status" value="1"/>
</dbReference>
<sequence length="584" mass="67151">MKSSGIGGQAVLEGVMMRNRDKYAVAVRKPDGEISVKNWNTGSVRDRHILLRLPVIRGVAAFIESLILGIKTLTYSSSFIEEDVEKAGQVEVAEVSDRKEMLENILIVALSILLAIGFFMILPFAVSKLFQSRVHSQMMLSVIEAALKILLFLGYVVAISFLSDIKRTLMYHGAEHKTINCVENGLDLTVENVKTQSRYHRRCGTSFLLVVMLVSIIFFFFIQIDNLWLQMLYRILLVPVVAGVSFELIQFVGNSDNRLVLWISTPGLWLQKLTTREPDDGMIEVAIASVEAVFDWRAYQAEVQKEKARRARRKKKAAKKEEEENSFARPDEEIQQMPVEDQDDQASEKPESVDESVWSQSGAGTVTEEPERQPKREETMIPEKENKKEEKIAGKKKQDDRKKPVEEKKQEGRKARKSVEEKKQDDRKLEKPVEEKKTGDRKIKKPVEEKKQDSREEKKSEEKTASEKRECRGEERRKPAKKSGSAGIFDRLPKSKKRRELEEREARYRNRAAERMRQIKEQEAREAAHEKAYQEAKKRRAERLAATQELPKLDEGRTAAPKVTVEQDADDLKSLDRFFDDKKN</sequence>
<keyword evidence="2" id="KW-0812">Transmembrane</keyword>
<feature type="transmembrane region" description="Helical" evidence="2">
    <location>
        <begin position="203"/>
        <end position="222"/>
    </location>
</feature>
<feature type="compositionally biased region" description="Basic and acidic residues" evidence="1">
    <location>
        <begin position="369"/>
        <end position="477"/>
    </location>
</feature>
<evidence type="ECO:0000313" key="3">
    <source>
        <dbReference type="EMBL" id="MBC8562071.1"/>
    </source>
</evidence>
<name>A0ABR7N0C3_9FIRM</name>
<dbReference type="PANTHER" id="PTHR42867:SF1">
    <property type="entry name" value="MEMBRANE PROTEIN-RELATED"/>
    <property type="match status" value="1"/>
</dbReference>
<dbReference type="EMBL" id="JACRSX010000004">
    <property type="protein sequence ID" value="MBC8562071.1"/>
    <property type="molecule type" value="Genomic_DNA"/>
</dbReference>
<organism evidence="3 4">
    <name type="scientific">Jutongia huaianensis</name>
    <dbReference type="NCBI Taxonomy" id="2763668"/>
    <lineage>
        <taxon>Bacteria</taxon>
        <taxon>Bacillati</taxon>
        <taxon>Bacillota</taxon>
        <taxon>Clostridia</taxon>
        <taxon>Lachnospirales</taxon>
        <taxon>Lachnospiraceae</taxon>
        <taxon>Jutongia</taxon>
    </lineage>
</organism>
<protein>
    <submittedName>
        <fullName evidence="3">DUF1385 domain-containing protein</fullName>
    </submittedName>
</protein>
<feature type="transmembrane region" description="Helical" evidence="2">
    <location>
        <begin position="105"/>
        <end position="126"/>
    </location>
</feature>
<dbReference type="Proteomes" id="UP000606193">
    <property type="component" value="Unassembled WGS sequence"/>
</dbReference>
<dbReference type="InterPro" id="IPR010787">
    <property type="entry name" value="DUF1385"/>
</dbReference>
<proteinExistence type="predicted"/>
<gene>
    <name evidence="3" type="ORF">H8704_05390</name>
</gene>
<dbReference type="RefSeq" id="WP_330605837.1">
    <property type="nucleotide sequence ID" value="NZ_JACRSX010000004.1"/>
</dbReference>
<evidence type="ECO:0000256" key="1">
    <source>
        <dbReference type="SAM" id="MobiDB-lite"/>
    </source>
</evidence>
<dbReference type="PANTHER" id="PTHR42867">
    <property type="entry name" value="MEMBRANE PROTEIN-RELATED"/>
    <property type="match status" value="1"/>
</dbReference>
<keyword evidence="2" id="KW-0472">Membrane</keyword>
<feature type="transmembrane region" description="Helical" evidence="2">
    <location>
        <begin position="138"/>
        <end position="162"/>
    </location>
</feature>
<feature type="region of interest" description="Disordered" evidence="1">
    <location>
        <begin position="314"/>
        <end position="584"/>
    </location>
</feature>
<evidence type="ECO:0000256" key="2">
    <source>
        <dbReference type="SAM" id="Phobius"/>
    </source>
</evidence>
<accession>A0ABR7N0C3</accession>
<reference evidence="3 4" key="1">
    <citation type="submission" date="2020-08" db="EMBL/GenBank/DDBJ databases">
        <title>Genome public.</title>
        <authorList>
            <person name="Liu C."/>
            <person name="Sun Q."/>
        </authorList>
    </citation>
    <scope>NUCLEOTIDE SEQUENCE [LARGE SCALE GENOMIC DNA]</scope>
    <source>
        <strain evidence="3 4">NSJ-37</strain>
    </source>
</reference>
<keyword evidence="2" id="KW-1133">Transmembrane helix</keyword>
<feature type="compositionally biased region" description="Basic and acidic residues" evidence="1">
    <location>
        <begin position="499"/>
        <end position="536"/>
    </location>
</feature>
<keyword evidence="4" id="KW-1185">Reference proteome</keyword>
<comment type="caution">
    <text evidence="3">The sequence shown here is derived from an EMBL/GenBank/DDBJ whole genome shotgun (WGS) entry which is preliminary data.</text>
</comment>
<feature type="compositionally biased region" description="Basic and acidic residues" evidence="1">
    <location>
        <begin position="570"/>
        <end position="584"/>
    </location>
</feature>